<gene>
    <name evidence="1" type="ORF">FHP08_17180</name>
</gene>
<accession>A0A5C8NQP4</accession>
<sequence length="70" mass="7968">MKPMTDAQRAAFGSIRWARGALTGVESPHKVQEFTDEQRAIRRVRQRIDESRDAALQLPDPGSDSWFGLR</sequence>
<proteinExistence type="predicted"/>
<protein>
    <submittedName>
        <fullName evidence="1">Uncharacterized protein</fullName>
    </submittedName>
</protein>
<dbReference type="RefSeq" id="WP_147705722.1">
    <property type="nucleotide sequence ID" value="NZ_VDUY01000008.1"/>
</dbReference>
<comment type="caution">
    <text evidence="1">The sequence shown here is derived from an EMBL/GenBank/DDBJ whole genome shotgun (WGS) entry which is preliminary data.</text>
</comment>
<keyword evidence="2" id="KW-1185">Reference proteome</keyword>
<evidence type="ECO:0000313" key="2">
    <source>
        <dbReference type="Proteomes" id="UP000321548"/>
    </source>
</evidence>
<reference evidence="1 2" key="1">
    <citation type="submission" date="2019-06" db="EMBL/GenBank/DDBJ databases">
        <title>Quisquiliibacterium sp. nov., isolated from a maize field.</title>
        <authorList>
            <person name="Lin S.-Y."/>
            <person name="Tsai C.-F."/>
            <person name="Young C.-C."/>
        </authorList>
    </citation>
    <scope>NUCLEOTIDE SEQUENCE [LARGE SCALE GENOMIC DNA]</scope>
    <source>
        <strain evidence="1 2">CC-CFT501</strain>
    </source>
</reference>
<dbReference type="EMBL" id="VDUY01000008">
    <property type="protein sequence ID" value="TXL63568.1"/>
    <property type="molecule type" value="Genomic_DNA"/>
</dbReference>
<dbReference type="Proteomes" id="UP000321548">
    <property type="component" value="Unassembled WGS sequence"/>
</dbReference>
<evidence type="ECO:0000313" key="1">
    <source>
        <dbReference type="EMBL" id="TXL63568.1"/>
    </source>
</evidence>
<dbReference type="AlphaFoldDB" id="A0A5C8NQP4"/>
<name>A0A5C8NQP4_9BURK</name>
<organism evidence="1 2">
    <name type="scientific">Zeimonas arvi</name>
    <dbReference type="NCBI Taxonomy" id="2498847"/>
    <lineage>
        <taxon>Bacteria</taxon>
        <taxon>Pseudomonadati</taxon>
        <taxon>Pseudomonadota</taxon>
        <taxon>Betaproteobacteria</taxon>
        <taxon>Burkholderiales</taxon>
        <taxon>Burkholderiaceae</taxon>
        <taxon>Zeimonas</taxon>
    </lineage>
</organism>